<dbReference type="RefSeq" id="XP_014144982.1">
    <property type="nucleotide sequence ID" value="XM_014289507.1"/>
</dbReference>
<dbReference type="EMBL" id="KQ249559">
    <property type="protein sequence ID" value="KNC71080.1"/>
    <property type="molecule type" value="Genomic_DNA"/>
</dbReference>
<gene>
    <name evidence="2" type="ORF">SARC_16384</name>
</gene>
<evidence type="ECO:0000256" key="1">
    <source>
        <dbReference type="SAM" id="MobiDB-lite"/>
    </source>
</evidence>
<protein>
    <submittedName>
        <fullName evidence="2">Uncharacterized protein</fullName>
    </submittedName>
</protein>
<sequence length="73" mass="7754">MVAWLSEKALIDRENYYTMDTPGVTSASVLSTTAFKTETLQAPADEQLVSLGPSQPQPMGNPMPDASQVPGKG</sequence>
<dbReference type="GeneID" id="25916888"/>
<evidence type="ECO:0000313" key="2">
    <source>
        <dbReference type="EMBL" id="KNC71080.1"/>
    </source>
</evidence>
<feature type="region of interest" description="Disordered" evidence="1">
    <location>
        <begin position="41"/>
        <end position="73"/>
    </location>
</feature>
<dbReference type="AlphaFoldDB" id="A0A0L0F301"/>
<name>A0A0L0F301_9EUKA</name>
<proteinExistence type="predicted"/>
<dbReference type="Proteomes" id="UP000054560">
    <property type="component" value="Unassembled WGS sequence"/>
</dbReference>
<reference evidence="2 3" key="1">
    <citation type="submission" date="2011-02" db="EMBL/GenBank/DDBJ databases">
        <title>The Genome Sequence of Sphaeroforma arctica JP610.</title>
        <authorList>
            <consortium name="The Broad Institute Genome Sequencing Platform"/>
            <person name="Russ C."/>
            <person name="Cuomo C."/>
            <person name="Young S.K."/>
            <person name="Zeng Q."/>
            <person name="Gargeya S."/>
            <person name="Alvarado L."/>
            <person name="Berlin A."/>
            <person name="Chapman S.B."/>
            <person name="Chen Z."/>
            <person name="Freedman E."/>
            <person name="Gellesch M."/>
            <person name="Goldberg J."/>
            <person name="Griggs A."/>
            <person name="Gujja S."/>
            <person name="Heilman E."/>
            <person name="Heiman D."/>
            <person name="Howarth C."/>
            <person name="Mehta T."/>
            <person name="Neiman D."/>
            <person name="Pearson M."/>
            <person name="Roberts A."/>
            <person name="Saif S."/>
            <person name="Shea T."/>
            <person name="Shenoy N."/>
            <person name="Sisk P."/>
            <person name="Stolte C."/>
            <person name="Sykes S."/>
            <person name="White J."/>
            <person name="Yandava C."/>
            <person name="Burger G."/>
            <person name="Gray M.W."/>
            <person name="Holland P.W.H."/>
            <person name="King N."/>
            <person name="Lang F.B.F."/>
            <person name="Roger A.J."/>
            <person name="Ruiz-Trillo I."/>
            <person name="Haas B."/>
            <person name="Nusbaum C."/>
            <person name="Birren B."/>
        </authorList>
    </citation>
    <scope>NUCLEOTIDE SEQUENCE [LARGE SCALE GENOMIC DNA]</scope>
    <source>
        <strain evidence="2 3">JP610</strain>
    </source>
</reference>
<accession>A0A0L0F301</accession>
<keyword evidence="3" id="KW-1185">Reference proteome</keyword>
<organism evidence="2 3">
    <name type="scientific">Sphaeroforma arctica JP610</name>
    <dbReference type="NCBI Taxonomy" id="667725"/>
    <lineage>
        <taxon>Eukaryota</taxon>
        <taxon>Ichthyosporea</taxon>
        <taxon>Ichthyophonida</taxon>
        <taxon>Sphaeroforma</taxon>
    </lineage>
</organism>
<evidence type="ECO:0000313" key="3">
    <source>
        <dbReference type="Proteomes" id="UP000054560"/>
    </source>
</evidence>